<feature type="binding site" evidence="9">
    <location>
        <begin position="75"/>
        <end position="78"/>
    </location>
    <ligand>
        <name>substrate</name>
    </ligand>
</feature>
<feature type="binding site" evidence="9">
    <location>
        <position position="98"/>
    </location>
    <ligand>
        <name>Mg(2+)</name>
        <dbReference type="ChEBI" id="CHEBI:18420"/>
    </ligand>
</feature>
<comment type="catalytic activity">
    <reaction evidence="1 10">
        <text>4-hydroxy-4-methyl-2-oxoglutarate = 2 pyruvate</text>
        <dbReference type="Rhea" id="RHEA:22748"/>
        <dbReference type="ChEBI" id="CHEBI:15361"/>
        <dbReference type="ChEBI" id="CHEBI:58276"/>
        <dbReference type="EC" id="4.1.3.17"/>
    </reaction>
</comment>
<evidence type="ECO:0000256" key="3">
    <source>
        <dbReference type="ARBA" id="ARBA00008621"/>
    </source>
</evidence>
<evidence type="ECO:0000313" key="12">
    <source>
        <dbReference type="Proteomes" id="UP000198584"/>
    </source>
</evidence>
<dbReference type="PANTHER" id="PTHR33254:SF4">
    <property type="entry name" value="4-HYDROXY-4-METHYL-2-OXOGLUTARATE ALDOLASE 3-RELATED"/>
    <property type="match status" value="1"/>
</dbReference>
<evidence type="ECO:0000313" key="11">
    <source>
        <dbReference type="EMBL" id="SEA01327.1"/>
    </source>
</evidence>
<accession>A0A1H3XPG5</accession>
<dbReference type="AlphaFoldDB" id="A0A1H3XPG5"/>
<dbReference type="Gene3D" id="3.50.30.40">
    <property type="entry name" value="Ribonuclease E inhibitor RraA/RraA-like"/>
    <property type="match status" value="1"/>
</dbReference>
<protein>
    <recommendedName>
        <fullName evidence="10">4-hydroxy-4-methyl-2-oxoglutarate aldolase</fullName>
        <shortName evidence="10">HMG aldolase</shortName>
        <ecNumber evidence="10">4.1.1.112</ecNumber>
        <ecNumber evidence="10">4.1.3.17</ecNumber>
    </recommendedName>
    <alternativeName>
        <fullName evidence="10">Oxaloacetate decarboxylase</fullName>
    </alternativeName>
</protein>
<dbReference type="EC" id="4.1.1.112" evidence="10"/>
<dbReference type="RefSeq" id="WP_093042373.1">
    <property type="nucleotide sequence ID" value="NZ_FNQR01000002.1"/>
</dbReference>
<dbReference type="GO" id="GO:0008428">
    <property type="term" value="F:ribonuclease inhibitor activity"/>
    <property type="evidence" value="ECO:0007669"/>
    <property type="project" value="InterPro"/>
</dbReference>
<proteinExistence type="inferred from homology"/>
<evidence type="ECO:0000256" key="10">
    <source>
        <dbReference type="RuleBase" id="RU004338"/>
    </source>
</evidence>
<dbReference type="EC" id="4.1.3.17" evidence="10"/>
<dbReference type="NCBIfam" id="TIGR01935">
    <property type="entry name" value="NOT-MenG"/>
    <property type="match status" value="1"/>
</dbReference>
<evidence type="ECO:0000256" key="4">
    <source>
        <dbReference type="ARBA" id="ARBA00011233"/>
    </source>
</evidence>
<dbReference type="InterPro" id="IPR036704">
    <property type="entry name" value="RraA/RraA-like_sf"/>
</dbReference>
<dbReference type="GO" id="GO:0047443">
    <property type="term" value="F:4-hydroxy-4-methyl-2-oxoglutarate aldolase activity"/>
    <property type="evidence" value="ECO:0007669"/>
    <property type="project" value="UniProtKB-EC"/>
</dbReference>
<keyword evidence="5 9" id="KW-0479">Metal-binding</keyword>
<comment type="function">
    <text evidence="7 10">Catalyzes the aldol cleavage of 4-hydroxy-4-methyl-2-oxoglutarate (HMG) into 2 molecules of pyruvate. Also contains a secondary oxaloacetate (OAA) decarboxylase activity due to the common pyruvate enolate transition state formed following C-C bond cleavage in the retro-aldol and decarboxylation reactions.</text>
</comment>
<evidence type="ECO:0000256" key="5">
    <source>
        <dbReference type="ARBA" id="ARBA00022723"/>
    </source>
</evidence>
<reference evidence="11 12" key="1">
    <citation type="submission" date="2016-10" db="EMBL/GenBank/DDBJ databases">
        <authorList>
            <person name="de Groot N.N."/>
        </authorList>
    </citation>
    <scope>NUCLEOTIDE SEQUENCE [LARGE SCALE GENOMIC DNA]</scope>
    <source>
        <strain evidence="11 12">CCM7597</strain>
    </source>
</reference>
<dbReference type="PANTHER" id="PTHR33254">
    <property type="entry name" value="4-HYDROXY-4-METHYL-2-OXOGLUTARATE ALDOLASE 3-RELATED"/>
    <property type="match status" value="1"/>
</dbReference>
<dbReference type="InterPro" id="IPR005493">
    <property type="entry name" value="RraA/RraA-like"/>
</dbReference>
<keyword evidence="12" id="KW-1185">Reference proteome</keyword>
<comment type="cofactor">
    <cofactor evidence="2 10">
        <name>a divalent metal cation</name>
        <dbReference type="ChEBI" id="CHEBI:60240"/>
    </cofactor>
</comment>
<evidence type="ECO:0000256" key="2">
    <source>
        <dbReference type="ARBA" id="ARBA00001968"/>
    </source>
</evidence>
<dbReference type="EMBL" id="FNQR01000002">
    <property type="protein sequence ID" value="SEA01327.1"/>
    <property type="molecule type" value="Genomic_DNA"/>
</dbReference>
<name>A0A1H3XPG5_9BACI</name>
<comment type="catalytic activity">
    <reaction evidence="8 10">
        <text>oxaloacetate + H(+) = pyruvate + CO2</text>
        <dbReference type="Rhea" id="RHEA:15641"/>
        <dbReference type="ChEBI" id="CHEBI:15361"/>
        <dbReference type="ChEBI" id="CHEBI:15378"/>
        <dbReference type="ChEBI" id="CHEBI:16452"/>
        <dbReference type="ChEBI" id="CHEBI:16526"/>
        <dbReference type="EC" id="4.1.1.112"/>
    </reaction>
</comment>
<dbReference type="Pfam" id="PF03737">
    <property type="entry name" value="RraA-like"/>
    <property type="match status" value="1"/>
</dbReference>
<dbReference type="InterPro" id="IPR010203">
    <property type="entry name" value="RraA"/>
</dbReference>
<dbReference type="GO" id="GO:0046872">
    <property type="term" value="F:metal ion binding"/>
    <property type="evidence" value="ECO:0007669"/>
    <property type="project" value="UniProtKB-KW"/>
</dbReference>
<comment type="similarity">
    <text evidence="3 10">Belongs to the class II aldolase/RraA-like family.</text>
</comment>
<dbReference type="Proteomes" id="UP000198584">
    <property type="component" value="Unassembled WGS sequence"/>
</dbReference>
<evidence type="ECO:0000256" key="1">
    <source>
        <dbReference type="ARBA" id="ARBA00001342"/>
    </source>
</evidence>
<gene>
    <name evidence="11" type="ORF">SAMN05421743_102217</name>
</gene>
<evidence type="ECO:0000256" key="9">
    <source>
        <dbReference type="PIRSR" id="PIRSR605493-1"/>
    </source>
</evidence>
<evidence type="ECO:0000256" key="8">
    <source>
        <dbReference type="ARBA" id="ARBA00047973"/>
    </source>
</evidence>
<keyword evidence="9" id="KW-0460">Magnesium</keyword>
<organism evidence="11 12">
    <name type="scientific">Thalassobacillus cyri</name>
    <dbReference type="NCBI Taxonomy" id="571932"/>
    <lineage>
        <taxon>Bacteria</taxon>
        <taxon>Bacillati</taxon>
        <taxon>Bacillota</taxon>
        <taxon>Bacilli</taxon>
        <taxon>Bacillales</taxon>
        <taxon>Bacillaceae</taxon>
        <taxon>Thalassobacillus</taxon>
    </lineage>
</organism>
<evidence type="ECO:0000256" key="6">
    <source>
        <dbReference type="ARBA" id="ARBA00023239"/>
    </source>
</evidence>
<dbReference type="SUPFAM" id="SSF89562">
    <property type="entry name" value="RraA-like"/>
    <property type="match status" value="1"/>
</dbReference>
<keyword evidence="6 10" id="KW-0456">Lyase</keyword>
<sequence>MTIKTADLCDEYPNKLSIVDPSFLSFGKEKSFFGPISTVKVKDDNVLVRRALETIPPGNVLVVDGAASKNCALMGGNLAEIAAQRGLAGVIINGYIRDSLEVCETDTGVIALGTIPLKSKKEGKGQENITLEFGNITWNPGDYVYVDEDGIVVASEKLDM</sequence>
<feature type="binding site" evidence="9">
    <location>
        <position position="97"/>
    </location>
    <ligand>
        <name>substrate</name>
    </ligand>
</feature>
<evidence type="ECO:0000256" key="7">
    <source>
        <dbReference type="ARBA" id="ARBA00025046"/>
    </source>
</evidence>
<dbReference type="STRING" id="571932.SAMN05421743_102217"/>
<dbReference type="GO" id="GO:0051252">
    <property type="term" value="P:regulation of RNA metabolic process"/>
    <property type="evidence" value="ECO:0007669"/>
    <property type="project" value="InterPro"/>
</dbReference>
<dbReference type="CDD" id="cd16841">
    <property type="entry name" value="RraA_family"/>
    <property type="match status" value="1"/>
</dbReference>
<dbReference type="GO" id="GO:0008948">
    <property type="term" value="F:oxaloacetate decarboxylase activity"/>
    <property type="evidence" value="ECO:0007669"/>
    <property type="project" value="UniProtKB-EC"/>
</dbReference>
<comment type="cofactor">
    <cofactor evidence="9">
        <name>Mg(2+)</name>
        <dbReference type="ChEBI" id="CHEBI:18420"/>
    </cofactor>
</comment>
<dbReference type="NCBIfam" id="NF006875">
    <property type="entry name" value="PRK09372.1"/>
    <property type="match status" value="1"/>
</dbReference>
<dbReference type="OrthoDB" id="9784786at2"/>
<comment type="subunit">
    <text evidence="4 10">Homotrimer.</text>
</comment>